<reference evidence="2" key="1">
    <citation type="submission" date="2021-06" db="EMBL/GenBank/DDBJ databases">
        <authorList>
            <person name="Kallberg Y."/>
            <person name="Tangrot J."/>
            <person name="Rosling A."/>
        </authorList>
    </citation>
    <scope>NUCLEOTIDE SEQUENCE</scope>
    <source>
        <strain evidence="2">87-6 pot B 2015</strain>
    </source>
</reference>
<sequence length="49" mass="5813">MSSRPNVLEYSNWTACLYMFYLFGGSMMSENVQNRTRSQAIIARRFRNN</sequence>
<evidence type="ECO:0000313" key="2">
    <source>
        <dbReference type="EMBL" id="CAG8499999.1"/>
    </source>
</evidence>
<name>A0A9N9F0K1_FUNMO</name>
<keyword evidence="1" id="KW-0812">Transmembrane</keyword>
<dbReference type="EMBL" id="CAJVPP010000639">
    <property type="protein sequence ID" value="CAG8499999.1"/>
    <property type="molecule type" value="Genomic_DNA"/>
</dbReference>
<evidence type="ECO:0000313" key="3">
    <source>
        <dbReference type="Proteomes" id="UP000789375"/>
    </source>
</evidence>
<gene>
    <name evidence="2" type="ORF">FMOSSE_LOCUS3987</name>
</gene>
<accession>A0A9N9F0K1</accession>
<feature type="transmembrane region" description="Helical" evidence="1">
    <location>
        <begin position="12"/>
        <end position="29"/>
    </location>
</feature>
<protein>
    <submittedName>
        <fullName evidence="2">16174_t:CDS:1</fullName>
    </submittedName>
</protein>
<comment type="caution">
    <text evidence="2">The sequence shown here is derived from an EMBL/GenBank/DDBJ whole genome shotgun (WGS) entry which is preliminary data.</text>
</comment>
<keyword evidence="3" id="KW-1185">Reference proteome</keyword>
<keyword evidence="1" id="KW-0472">Membrane</keyword>
<dbReference type="Proteomes" id="UP000789375">
    <property type="component" value="Unassembled WGS sequence"/>
</dbReference>
<keyword evidence="1" id="KW-1133">Transmembrane helix</keyword>
<organism evidence="2 3">
    <name type="scientific">Funneliformis mosseae</name>
    <name type="common">Endomycorrhizal fungus</name>
    <name type="synonym">Glomus mosseae</name>
    <dbReference type="NCBI Taxonomy" id="27381"/>
    <lineage>
        <taxon>Eukaryota</taxon>
        <taxon>Fungi</taxon>
        <taxon>Fungi incertae sedis</taxon>
        <taxon>Mucoromycota</taxon>
        <taxon>Glomeromycotina</taxon>
        <taxon>Glomeromycetes</taxon>
        <taxon>Glomerales</taxon>
        <taxon>Glomeraceae</taxon>
        <taxon>Funneliformis</taxon>
    </lineage>
</organism>
<evidence type="ECO:0000256" key="1">
    <source>
        <dbReference type="SAM" id="Phobius"/>
    </source>
</evidence>
<proteinExistence type="predicted"/>
<dbReference type="AlphaFoldDB" id="A0A9N9F0K1"/>